<feature type="region of interest" description="Disordered" evidence="1">
    <location>
        <begin position="1"/>
        <end position="32"/>
    </location>
</feature>
<keyword evidence="3" id="KW-1185">Reference proteome</keyword>
<protein>
    <submittedName>
        <fullName evidence="2">Uncharacterized protein</fullName>
    </submittedName>
</protein>
<evidence type="ECO:0000313" key="2">
    <source>
        <dbReference type="EMBL" id="RDY11032.1"/>
    </source>
</evidence>
<feature type="non-terminal residue" evidence="2">
    <location>
        <position position="1"/>
    </location>
</feature>
<dbReference type="Proteomes" id="UP000257109">
    <property type="component" value="Unassembled WGS sequence"/>
</dbReference>
<evidence type="ECO:0000256" key="1">
    <source>
        <dbReference type="SAM" id="MobiDB-lite"/>
    </source>
</evidence>
<comment type="caution">
    <text evidence="2">The sequence shown here is derived from an EMBL/GenBank/DDBJ whole genome shotgun (WGS) entry which is preliminary data.</text>
</comment>
<dbReference type="AlphaFoldDB" id="A0A371I7L1"/>
<accession>A0A371I7L1</accession>
<sequence>MVPTHHNNIDAGANRTHQQLPSNTFIDQDFVGSNPKENDPMVITVEIANFVMKKTKPFKEGNISIHVKILTDIELDPKPLVNQGVKPFKKIEYISLTNKEHRTQIGENMQGPHREWLVSTLRNHADLFAWQPSNTLRIDPNVICYHLALCVKAKSVAQ</sequence>
<dbReference type="OrthoDB" id="1749281at2759"/>
<name>A0A371I7L1_MUCPR</name>
<feature type="compositionally biased region" description="Polar residues" evidence="1">
    <location>
        <begin position="15"/>
        <end position="26"/>
    </location>
</feature>
<proteinExistence type="predicted"/>
<reference evidence="2" key="1">
    <citation type="submission" date="2018-05" db="EMBL/GenBank/DDBJ databases">
        <title>Draft genome of Mucuna pruriens seed.</title>
        <authorList>
            <person name="Nnadi N.E."/>
            <person name="Vos R."/>
            <person name="Hasami M.H."/>
            <person name="Devisetty U.K."/>
            <person name="Aguiy J.C."/>
        </authorList>
    </citation>
    <scope>NUCLEOTIDE SEQUENCE [LARGE SCALE GENOMIC DNA]</scope>
    <source>
        <strain evidence="2">JCA_2017</strain>
    </source>
</reference>
<organism evidence="2 3">
    <name type="scientific">Mucuna pruriens</name>
    <name type="common">Velvet bean</name>
    <name type="synonym">Dolichos pruriens</name>
    <dbReference type="NCBI Taxonomy" id="157652"/>
    <lineage>
        <taxon>Eukaryota</taxon>
        <taxon>Viridiplantae</taxon>
        <taxon>Streptophyta</taxon>
        <taxon>Embryophyta</taxon>
        <taxon>Tracheophyta</taxon>
        <taxon>Spermatophyta</taxon>
        <taxon>Magnoliopsida</taxon>
        <taxon>eudicotyledons</taxon>
        <taxon>Gunneridae</taxon>
        <taxon>Pentapetalae</taxon>
        <taxon>rosids</taxon>
        <taxon>fabids</taxon>
        <taxon>Fabales</taxon>
        <taxon>Fabaceae</taxon>
        <taxon>Papilionoideae</taxon>
        <taxon>50 kb inversion clade</taxon>
        <taxon>NPAAA clade</taxon>
        <taxon>indigoferoid/millettioid clade</taxon>
        <taxon>Phaseoleae</taxon>
        <taxon>Mucuna</taxon>
    </lineage>
</organism>
<gene>
    <name evidence="2" type="ORF">CR513_04353</name>
</gene>
<evidence type="ECO:0000313" key="3">
    <source>
        <dbReference type="Proteomes" id="UP000257109"/>
    </source>
</evidence>
<dbReference type="EMBL" id="QJKJ01000726">
    <property type="protein sequence ID" value="RDY11032.1"/>
    <property type="molecule type" value="Genomic_DNA"/>
</dbReference>